<name>A0A4Y2NZW1_ARAVE</name>
<proteinExistence type="predicted"/>
<dbReference type="AlphaFoldDB" id="A0A4Y2NZW1"/>
<comment type="caution">
    <text evidence="1">The sequence shown here is derived from an EMBL/GenBank/DDBJ whole genome shotgun (WGS) entry which is preliminary data.</text>
</comment>
<evidence type="ECO:0000313" key="2">
    <source>
        <dbReference type="Proteomes" id="UP000499080"/>
    </source>
</evidence>
<evidence type="ECO:0000313" key="1">
    <source>
        <dbReference type="EMBL" id="GBN45138.1"/>
    </source>
</evidence>
<accession>A0A4Y2NZW1</accession>
<protein>
    <submittedName>
        <fullName evidence="1">Uncharacterized protein</fullName>
    </submittedName>
</protein>
<dbReference type="EMBL" id="BGPR01010253">
    <property type="protein sequence ID" value="GBN45138.1"/>
    <property type="molecule type" value="Genomic_DNA"/>
</dbReference>
<sequence>MLMKLCLTYSSTAHAAPKDFQYSSFTGSSALQRRLLQRQSTNKGSSQKIECPPKFILSIVPLCPSRQVRHISEIDEAEDLTDAGHGMGSCLRFKGLFS</sequence>
<organism evidence="1 2">
    <name type="scientific">Araneus ventricosus</name>
    <name type="common">Orbweaver spider</name>
    <name type="synonym">Epeira ventricosa</name>
    <dbReference type="NCBI Taxonomy" id="182803"/>
    <lineage>
        <taxon>Eukaryota</taxon>
        <taxon>Metazoa</taxon>
        <taxon>Ecdysozoa</taxon>
        <taxon>Arthropoda</taxon>
        <taxon>Chelicerata</taxon>
        <taxon>Arachnida</taxon>
        <taxon>Araneae</taxon>
        <taxon>Araneomorphae</taxon>
        <taxon>Entelegynae</taxon>
        <taxon>Araneoidea</taxon>
        <taxon>Araneidae</taxon>
        <taxon>Araneus</taxon>
    </lineage>
</organism>
<gene>
    <name evidence="1" type="ORF">AVEN_14156_1</name>
</gene>
<reference evidence="1 2" key="1">
    <citation type="journal article" date="2019" name="Sci. Rep.">
        <title>Orb-weaving spider Araneus ventricosus genome elucidates the spidroin gene catalogue.</title>
        <authorList>
            <person name="Kono N."/>
            <person name="Nakamura H."/>
            <person name="Ohtoshi R."/>
            <person name="Moran D.A.P."/>
            <person name="Shinohara A."/>
            <person name="Yoshida Y."/>
            <person name="Fujiwara M."/>
            <person name="Mori M."/>
            <person name="Tomita M."/>
            <person name="Arakawa K."/>
        </authorList>
    </citation>
    <scope>NUCLEOTIDE SEQUENCE [LARGE SCALE GENOMIC DNA]</scope>
</reference>
<dbReference type="Proteomes" id="UP000499080">
    <property type="component" value="Unassembled WGS sequence"/>
</dbReference>
<keyword evidence="2" id="KW-1185">Reference proteome</keyword>